<dbReference type="InterPro" id="IPR011010">
    <property type="entry name" value="DNA_brk_join_enz"/>
</dbReference>
<protein>
    <submittedName>
        <fullName evidence="2">Site-specific tyrosine recombinase XerC</fullName>
    </submittedName>
</protein>
<organism evidence="2 3">
    <name type="scientific">Lignipirellula cremea</name>
    <dbReference type="NCBI Taxonomy" id="2528010"/>
    <lineage>
        <taxon>Bacteria</taxon>
        <taxon>Pseudomonadati</taxon>
        <taxon>Planctomycetota</taxon>
        <taxon>Planctomycetia</taxon>
        <taxon>Pirellulales</taxon>
        <taxon>Pirellulaceae</taxon>
        <taxon>Lignipirellula</taxon>
    </lineage>
</organism>
<dbReference type="GO" id="GO:0006310">
    <property type="term" value="P:DNA recombination"/>
    <property type="evidence" value="ECO:0007669"/>
    <property type="project" value="UniProtKB-KW"/>
</dbReference>
<dbReference type="InterPro" id="IPR013762">
    <property type="entry name" value="Integrase-like_cat_sf"/>
</dbReference>
<proteinExistence type="predicted"/>
<dbReference type="GO" id="GO:0015074">
    <property type="term" value="P:DNA integration"/>
    <property type="evidence" value="ECO:0007669"/>
    <property type="project" value="InterPro"/>
</dbReference>
<dbReference type="Proteomes" id="UP000317648">
    <property type="component" value="Chromosome"/>
</dbReference>
<name>A0A518DQH3_9BACT</name>
<accession>A0A518DQH3</accession>
<sequence>MAHQYLDDTENDLVGLAQILGHEKLNTTARYTKRTVEKLAERVEKMGY</sequence>
<reference evidence="2 3" key="1">
    <citation type="submission" date="2019-02" db="EMBL/GenBank/DDBJ databases">
        <title>Deep-cultivation of Planctomycetes and their phenomic and genomic characterization uncovers novel biology.</title>
        <authorList>
            <person name="Wiegand S."/>
            <person name="Jogler M."/>
            <person name="Boedeker C."/>
            <person name="Pinto D."/>
            <person name="Vollmers J."/>
            <person name="Rivas-Marin E."/>
            <person name="Kohn T."/>
            <person name="Peeters S.H."/>
            <person name="Heuer A."/>
            <person name="Rast P."/>
            <person name="Oberbeckmann S."/>
            <person name="Bunk B."/>
            <person name="Jeske O."/>
            <person name="Meyerdierks A."/>
            <person name="Storesund J.E."/>
            <person name="Kallscheuer N."/>
            <person name="Luecker S."/>
            <person name="Lage O.M."/>
            <person name="Pohl T."/>
            <person name="Merkel B.J."/>
            <person name="Hornburger P."/>
            <person name="Mueller R.-W."/>
            <person name="Bruemmer F."/>
            <person name="Labrenz M."/>
            <person name="Spormann A.M."/>
            <person name="Op den Camp H."/>
            <person name="Overmann J."/>
            <person name="Amann R."/>
            <person name="Jetten M.S.M."/>
            <person name="Mascher T."/>
            <person name="Medema M.H."/>
            <person name="Devos D.P."/>
            <person name="Kaster A.-K."/>
            <person name="Ovreas L."/>
            <person name="Rohde M."/>
            <person name="Galperin M.Y."/>
            <person name="Jogler C."/>
        </authorList>
    </citation>
    <scope>NUCLEOTIDE SEQUENCE [LARGE SCALE GENOMIC DNA]</scope>
    <source>
        <strain evidence="2 3">Pla85_3_4</strain>
    </source>
</reference>
<dbReference type="KEGG" id="lcre:Pla8534_18670"/>
<evidence type="ECO:0000313" key="2">
    <source>
        <dbReference type="EMBL" id="QDU94081.1"/>
    </source>
</evidence>
<gene>
    <name evidence="2" type="ORF">Pla8534_18670</name>
</gene>
<keyword evidence="3" id="KW-1185">Reference proteome</keyword>
<evidence type="ECO:0000256" key="1">
    <source>
        <dbReference type="ARBA" id="ARBA00023172"/>
    </source>
</evidence>
<keyword evidence="1" id="KW-0233">DNA recombination</keyword>
<evidence type="ECO:0000313" key="3">
    <source>
        <dbReference type="Proteomes" id="UP000317648"/>
    </source>
</evidence>
<dbReference type="AlphaFoldDB" id="A0A518DQH3"/>
<dbReference type="GO" id="GO:0003677">
    <property type="term" value="F:DNA binding"/>
    <property type="evidence" value="ECO:0007669"/>
    <property type="project" value="InterPro"/>
</dbReference>
<dbReference type="Gene3D" id="1.10.443.10">
    <property type="entry name" value="Intergrase catalytic core"/>
    <property type="match status" value="1"/>
</dbReference>
<dbReference type="SUPFAM" id="SSF56349">
    <property type="entry name" value="DNA breaking-rejoining enzymes"/>
    <property type="match status" value="1"/>
</dbReference>
<dbReference type="EMBL" id="CP036433">
    <property type="protein sequence ID" value="QDU94081.1"/>
    <property type="molecule type" value="Genomic_DNA"/>
</dbReference>